<protein>
    <submittedName>
        <fullName evidence="1">Uncharacterized protein</fullName>
    </submittedName>
</protein>
<organism evidence="1 2">
    <name type="scientific">Synechococcus phage S-CBWM1</name>
    <dbReference type="NCBI Taxonomy" id="2053653"/>
    <lineage>
        <taxon>Viruses</taxon>
        <taxon>Duplodnaviria</taxon>
        <taxon>Heunggongvirae</taxon>
        <taxon>Uroviricota</taxon>
        <taxon>Caudoviricetes</taxon>
        <taxon>Aokuangvirus</taxon>
        <taxon>Aokuangvirus SCBWM1</taxon>
    </lineage>
</organism>
<dbReference type="Proteomes" id="UP000274731">
    <property type="component" value="Segment"/>
</dbReference>
<gene>
    <name evidence="1" type="ORF">SCBWM1_gp3</name>
</gene>
<sequence length="93" mass="10739">MEEMSFKRSVYEEFLNNRGIRGIHFIVDEAGREEHGFLKWDQALRFLEELGEKEVDNTFTEVMASYNPDQQALAMVRNATMGKNVALALFPLP</sequence>
<accession>A0A3G1L316</accession>
<evidence type="ECO:0000313" key="1">
    <source>
        <dbReference type="EMBL" id="ATW62687.1"/>
    </source>
</evidence>
<evidence type="ECO:0000313" key="2">
    <source>
        <dbReference type="Proteomes" id="UP000274731"/>
    </source>
</evidence>
<name>A0A3G1L316_9CAUD</name>
<dbReference type="EMBL" id="MG450654">
    <property type="protein sequence ID" value="ATW62687.1"/>
    <property type="molecule type" value="Genomic_DNA"/>
</dbReference>
<keyword evidence="2" id="KW-1185">Reference proteome</keyword>
<reference evidence="1 2" key="1">
    <citation type="journal article" date="2018" name="Environ. Microbiol.">
        <title>Novel phage-host interactions and evolution as revealed by a cyanomyovirus isolated from an estuarine environment.</title>
        <authorList>
            <person name="Xu Y."/>
            <person name="Zhang R."/>
            <person name="Wang N."/>
            <person name="Cai L."/>
            <person name="Tong Y."/>
            <person name="Sun Q."/>
            <person name="Chen F."/>
            <person name="Jiao N."/>
        </authorList>
    </citation>
    <scope>NUCLEOTIDE SEQUENCE [LARGE SCALE GENOMIC DNA]</scope>
</reference>
<proteinExistence type="predicted"/>